<accession>A0A9P5D713</accession>
<feature type="compositionally biased region" description="Basic and acidic residues" evidence="7">
    <location>
        <begin position="195"/>
        <end position="204"/>
    </location>
</feature>
<dbReference type="Pfam" id="PF01822">
    <property type="entry name" value="WSC"/>
    <property type="match status" value="1"/>
</dbReference>
<evidence type="ECO:0000313" key="11">
    <source>
        <dbReference type="EMBL" id="KAF4126136.1"/>
    </source>
</evidence>
<dbReference type="GeneID" id="55967612"/>
<keyword evidence="5 8" id="KW-0472">Membrane</keyword>
<dbReference type="PROSITE" id="PS51212">
    <property type="entry name" value="WSC"/>
    <property type="match status" value="1"/>
</dbReference>
<feature type="transmembrane region" description="Helical" evidence="8">
    <location>
        <begin position="206"/>
        <end position="230"/>
    </location>
</feature>
<sequence length="302" mass="31443">MKSVSVLLASLAAASQFLGVAAAHSPSRVGLSPNKVARGTASQTPSTAPVVGGVASQGCYSSKANMTSGKVTAAQVSSGSCREYCLEKEYYLIALNGQNCYCGYAMPESEYQVKDSKCSFPCPAYPEEACGGIGSPSYYTIFNIGVTVDPPVYKEEEESTSTSSSSSTSTSTSSSSSSSTQVPSSTAVASATQTAEDKKDDDKSNVAGIAGGVVAGVVLAGAAVGALWFFMRRRRNSELEEEQRRNAAVNAFISGSKPPGSSGSISMTDSRLDPVMAHRRLSDGSIDDNMDYSRKILRVTNA</sequence>
<dbReference type="PANTHER" id="PTHR24269:SF16">
    <property type="entry name" value="PROTEIN SLG1"/>
    <property type="match status" value="1"/>
</dbReference>
<evidence type="ECO:0000256" key="9">
    <source>
        <dbReference type="SAM" id="SignalP"/>
    </source>
</evidence>
<dbReference type="InterPro" id="IPR051836">
    <property type="entry name" value="Kremen_rcpt"/>
</dbReference>
<evidence type="ECO:0000256" key="4">
    <source>
        <dbReference type="ARBA" id="ARBA00022989"/>
    </source>
</evidence>
<evidence type="ECO:0000256" key="2">
    <source>
        <dbReference type="ARBA" id="ARBA00022692"/>
    </source>
</evidence>
<evidence type="ECO:0000256" key="1">
    <source>
        <dbReference type="ARBA" id="ARBA00004167"/>
    </source>
</evidence>
<dbReference type="OrthoDB" id="2019572at2759"/>
<organism evidence="11 12">
    <name type="scientific">Geosmithia morbida</name>
    <dbReference type="NCBI Taxonomy" id="1094350"/>
    <lineage>
        <taxon>Eukaryota</taxon>
        <taxon>Fungi</taxon>
        <taxon>Dikarya</taxon>
        <taxon>Ascomycota</taxon>
        <taxon>Pezizomycotina</taxon>
        <taxon>Sordariomycetes</taxon>
        <taxon>Hypocreomycetidae</taxon>
        <taxon>Hypocreales</taxon>
        <taxon>Bionectriaceae</taxon>
        <taxon>Geosmithia</taxon>
    </lineage>
</organism>
<dbReference type="AlphaFoldDB" id="A0A9P5D713"/>
<feature type="region of interest" description="Disordered" evidence="7">
    <location>
        <begin position="154"/>
        <end position="204"/>
    </location>
</feature>
<evidence type="ECO:0000256" key="8">
    <source>
        <dbReference type="SAM" id="Phobius"/>
    </source>
</evidence>
<dbReference type="SMART" id="SM00321">
    <property type="entry name" value="WSC"/>
    <property type="match status" value="1"/>
</dbReference>
<comment type="caution">
    <text evidence="11">The sequence shown here is derived from an EMBL/GenBank/DDBJ whole genome shotgun (WGS) entry which is preliminary data.</text>
</comment>
<protein>
    <recommendedName>
        <fullName evidence="10">WSC domain-containing protein</fullName>
    </recommendedName>
</protein>
<keyword evidence="4 8" id="KW-1133">Transmembrane helix</keyword>
<proteinExistence type="predicted"/>
<dbReference type="CDD" id="cd12087">
    <property type="entry name" value="TM_EGFR-like"/>
    <property type="match status" value="1"/>
</dbReference>
<evidence type="ECO:0000259" key="10">
    <source>
        <dbReference type="PROSITE" id="PS51212"/>
    </source>
</evidence>
<comment type="subcellular location">
    <subcellularLocation>
        <location evidence="1">Membrane</location>
        <topology evidence="1">Single-pass membrane protein</topology>
    </subcellularLocation>
</comment>
<dbReference type="GO" id="GO:0005886">
    <property type="term" value="C:plasma membrane"/>
    <property type="evidence" value="ECO:0007669"/>
    <property type="project" value="TreeGrafter"/>
</dbReference>
<gene>
    <name evidence="11" type="ORF">GMORB2_1382</name>
</gene>
<evidence type="ECO:0000256" key="7">
    <source>
        <dbReference type="SAM" id="MobiDB-lite"/>
    </source>
</evidence>
<keyword evidence="3 9" id="KW-0732">Signal</keyword>
<feature type="chain" id="PRO_5040343030" description="WSC domain-containing protein" evidence="9">
    <location>
        <begin position="23"/>
        <end position="302"/>
    </location>
</feature>
<feature type="compositionally biased region" description="Low complexity" evidence="7">
    <location>
        <begin position="160"/>
        <end position="194"/>
    </location>
</feature>
<keyword evidence="2 8" id="KW-0812">Transmembrane</keyword>
<feature type="signal peptide" evidence="9">
    <location>
        <begin position="1"/>
        <end position="22"/>
    </location>
</feature>
<keyword evidence="6" id="KW-0325">Glycoprotein</keyword>
<dbReference type="InterPro" id="IPR002889">
    <property type="entry name" value="WSC_carb-bd"/>
</dbReference>
<evidence type="ECO:0000313" key="12">
    <source>
        <dbReference type="Proteomes" id="UP000749293"/>
    </source>
</evidence>
<dbReference type="PANTHER" id="PTHR24269">
    <property type="entry name" value="KREMEN PROTEIN"/>
    <property type="match status" value="1"/>
</dbReference>
<dbReference type="EMBL" id="JAANYQ010000002">
    <property type="protein sequence ID" value="KAF4126136.1"/>
    <property type="molecule type" value="Genomic_DNA"/>
</dbReference>
<dbReference type="Proteomes" id="UP000749293">
    <property type="component" value="Unassembled WGS sequence"/>
</dbReference>
<keyword evidence="12" id="KW-1185">Reference proteome</keyword>
<reference evidence="11" key="1">
    <citation type="submission" date="2020-03" db="EMBL/GenBank/DDBJ databases">
        <title>Site-based positive gene gene selection in Geosmithia morbida across the United States reveals a broad range of putative effectors and factors for local host and environmental adapation.</title>
        <authorList>
            <person name="Onufrak A."/>
            <person name="Murdoch R.W."/>
            <person name="Gazis R."/>
            <person name="Huff M."/>
            <person name="Staton M."/>
            <person name="Klingeman W."/>
            <person name="Hadziabdic D."/>
        </authorList>
    </citation>
    <scope>NUCLEOTIDE SEQUENCE</scope>
    <source>
        <strain evidence="11">1262</strain>
    </source>
</reference>
<evidence type="ECO:0000256" key="6">
    <source>
        <dbReference type="ARBA" id="ARBA00023180"/>
    </source>
</evidence>
<feature type="domain" description="WSC" evidence="10">
    <location>
        <begin position="53"/>
        <end position="142"/>
    </location>
</feature>
<evidence type="ECO:0000256" key="3">
    <source>
        <dbReference type="ARBA" id="ARBA00022729"/>
    </source>
</evidence>
<dbReference type="RefSeq" id="XP_035324788.1">
    <property type="nucleotide sequence ID" value="XM_035463364.1"/>
</dbReference>
<evidence type="ECO:0000256" key="5">
    <source>
        <dbReference type="ARBA" id="ARBA00023136"/>
    </source>
</evidence>
<name>A0A9P5D713_9HYPO</name>